<feature type="binding site" evidence="9">
    <location>
        <position position="35"/>
    </location>
    <ligand>
        <name>NADPH</name>
        <dbReference type="ChEBI" id="CHEBI:57783"/>
    </ligand>
</feature>
<sequence>MRITVLGSTGSIGRNTLNVLSQHPERYEVFALTAASQVDLLAEQCIQFKPRYAVMPDEAAAARLRVLLQTKGSTTEVLGGAHALEEVTCAPEADAVMAAIVGAAGLKPALAAAAAGKRLLLANKEALVVAGALFMRTVEQGKAGLFPVDSEHSAVFQCLPQDRQKWGQVIEKIILTASGGPFRTRDPATLSSVTPEEACAHPNWRMGRKISVDSATMMNKALEVIEARWLFDTQPERIEAVIHPQSVVHSMVQCVDGSVMAQMGVPDMRVPIAVSLAWPERVESGAQRLDFTHLSALTFEAADNKRFPCLPLAWQALTAPEGTTAVLNAANEVAVEAFLHKQLRFDQIYHVVSEVLEHVTCSAAAKTLDDLFDLDMQARNGALSLIQRIGPL</sequence>
<dbReference type="InterPro" id="IPR036169">
    <property type="entry name" value="DXPR_C_sf"/>
</dbReference>
<feature type="domain" description="1-deoxy-D-xylulose 5-phosphate reductoisomerase C-terminal" evidence="11">
    <location>
        <begin position="145"/>
        <end position="231"/>
    </location>
</feature>
<dbReference type="AlphaFoldDB" id="A0A433SGZ0"/>
<dbReference type="SUPFAM" id="SSF55347">
    <property type="entry name" value="Glyceraldehyde-3-phosphate dehydrogenase-like, C-terminal domain"/>
    <property type="match status" value="1"/>
</dbReference>
<dbReference type="OrthoDB" id="9806546at2"/>
<proteinExistence type="inferred from homology"/>
<evidence type="ECO:0000256" key="2">
    <source>
        <dbReference type="ARBA" id="ARBA00006825"/>
    </source>
</evidence>
<dbReference type="EC" id="1.1.1.267" evidence="9"/>
<organism evidence="13 14">
    <name type="scientific">Saezia sanguinis</name>
    <dbReference type="NCBI Taxonomy" id="1965230"/>
    <lineage>
        <taxon>Bacteria</taxon>
        <taxon>Pseudomonadati</taxon>
        <taxon>Pseudomonadota</taxon>
        <taxon>Betaproteobacteria</taxon>
        <taxon>Burkholderiales</taxon>
        <taxon>Saeziaceae</taxon>
        <taxon>Saezia</taxon>
    </lineage>
</organism>
<feature type="binding site" evidence="9">
    <location>
        <position position="12"/>
    </location>
    <ligand>
        <name>NADPH</name>
        <dbReference type="ChEBI" id="CHEBI:57783"/>
    </ligand>
</feature>
<feature type="domain" description="1-deoxy-D-xylulose 5-phosphate reductoisomerase N-terminal" evidence="10">
    <location>
        <begin position="3"/>
        <end position="131"/>
    </location>
</feature>
<dbReference type="Pfam" id="PF02670">
    <property type="entry name" value="DXP_reductoisom"/>
    <property type="match status" value="1"/>
</dbReference>
<dbReference type="GO" id="GO:0051484">
    <property type="term" value="P:isopentenyl diphosphate biosynthetic process, methylerythritol 4-phosphate pathway involved in terpenoid biosynthetic process"/>
    <property type="evidence" value="ECO:0007669"/>
    <property type="project" value="UniProtKB-ARBA"/>
</dbReference>
<dbReference type="GO" id="GO:0030604">
    <property type="term" value="F:1-deoxy-D-xylulose-5-phosphate reductoisomerase activity"/>
    <property type="evidence" value="ECO:0007669"/>
    <property type="project" value="UniProtKB-UniRule"/>
</dbReference>
<name>A0A433SGZ0_9BURK</name>
<dbReference type="FunFam" id="3.40.50.720:FF:000045">
    <property type="entry name" value="1-deoxy-D-xylulose 5-phosphate reductoisomerase"/>
    <property type="match status" value="1"/>
</dbReference>
<keyword evidence="13" id="KW-0413">Isomerase</keyword>
<feature type="binding site" evidence="9">
    <location>
        <position position="123"/>
    </location>
    <ligand>
        <name>NADPH</name>
        <dbReference type="ChEBI" id="CHEBI:57783"/>
    </ligand>
</feature>
<dbReference type="GO" id="GO:0070402">
    <property type="term" value="F:NADPH binding"/>
    <property type="evidence" value="ECO:0007669"/>
    <property type="project" value="InterPro"/>
</dbReference>
<dbReference type="InterPro" id="IPR013512">
    <property type="entry name" value="DXP_reductoisomerase_N"/>
</dbReference>
<feature type="binding site" evidence="9">
    <location>
        <position position="125"/>
    </location>
    <ligand>
        <name>NADPH</name>
        <dbReference type="ChEBI" id="CHEBI:57783"/>
    </ligand>
</feature>
<keyword evidence="5 9" id="KW-0560">Oxidoreductase</keyword>
<feature type="binding site" evidence="9">
    <location>
        <position position="124"/>
    </location>
    <ligand>
        <name>1-deoxy-D-xylulose 5-phosphate</name>
        <dbReference type="ChEBI" id="CHEBI:57792"/>
    </ligand>
</feature>
<accession>A0A433SGZ0</accession>
<feature type="domain" description="DXP reductoisomerase C-terminal" evidence="12">
    <location>
        <begin position="263"/>
        <end position="380"/>
    </location>
</feature>
<dbReference type="PANTHER" id="PTHR30525">
    <property type="entry name" value="1-DEOXY-D-XYLULOSE 5-PHOSPHATE REDUCTOISOMERASE"/>
    <property type="match status" value="1"/>
</dbReference>
<dbReference type="NCBIfam" id="TIGR00243">
    <property type="entry name" value="Dxr"/>
    <property type="match status" value="1"/>
</dbReference>
<comment type="caution">
    <text evidence="9">Lacks conserved residue(s) required for the propagation of feature annotation.</text>
</comment>
<dbReference type="PIRSF" id="PIRSF006205">
    <property type="entry name" value="Dxp_reductismrs"/>
    <property type="match status" value="1"/>
</dbReference>
<comment type="caution">
    <text evidence="13">The sequence shown here is derived from an EMBL/GenBank/DDBJ whole genome shotgun (WGS) entry which is preliminary data.</text>
</comment>
<gene>
    <name evidence="9 13" type="primary">dxr</name>
    <name evidence="13" type="ORF">CUZ56_00496</name>
</gene>
<dbReference type="SUPFAM" id="SSF69055">
    <property type="entry name" value="1-deoxy-D-xylulose-5-phosphate reductoisomerase, C-terminal domain"/>
    <property type="match status" value="1"/>
</dbReference>
<evidence type="ECO:0000256" key="6">
    <source>
        <dbReference type="ARBA" id="ARBA00023211"/>
    </source>
</evidence>
<dbReference type="RefSeq" id="WP_126977834.1">
    <property type="nucleotide sequence ID" value="NZ_PQSP01000001.1"/>
</dbReference>
<evidence type="ECO:0000259" key="10">
    <source>
        <dbReference type="Pfam" id="PF02670"/>
    </source>
</evidence>
<feature type="binding site" evidence="9">
    <location>
        <position position="223"/>
    </location>
    <ligand>
        <name>1-deoxy-D-xylulose 5-phosphate</name>
        <dbReference type="ChEBI" id="CHEBI:57792"/>
    </ligand>
</feature>
<dbReference type="UniPathway" id="UPA00056">
    <property type="reaction ID" value="UER00092"/>
</dbReference>
<dbReference type="EMBL" id="PQSP01000001">
    <property type="protein sequence ID" value="RUS68013.1"/>
    <property type="molecule type" value="Genomic_DNA"/>
</dbReference>
<dbReference type="NCBIfam" id="NF009114">
    <property type="entry name" value="PRK12464.1"/>
    <property type="match status" value="1"/>
</dbReference>
<comment type="cofactor">
    <cofactor evidence="9">
        <name>Mg(2+)</name>
        <dbReference type="ChEBI" id="CHEBI:18420"/>
    </cofactor>
    <cofactor evidence="9">
        <name>Mn(2+)</name>
        <dbReference type="ChEBI" id="CHEBI:29035"/>
    </cofactor>
</comment>
<evidence type="ECO:0000256" key="9">
    <source>
        <dbReference type="HAMAP-Rule" id="MF_00183"/>
    </source>
</evidence>
<dbReference type="Gene3D" id="3.40.50.720">
    <property type="entry name" value="NAD(P)-binding Rossmann-like Domain"/>
    <property type="match status" value="1"/>
</dbReference>
<dbReference type="SUPFAM" id="SSF51735">
    <property type="entry name" value="NAD(P)-binding Rossmann-fold domains"/>
    <property type="match status" value="1"/>
</dbReference>
<evidence type="ECO:0000256" key="5">
    <source>
        <dbReference type="ARBA" id="ARBA00023002"/>
    </source>
</evidence>
<dbReference type="Pfam" id="PF08436">
    <property type="entry name" value="DXP_redisom_C"/>
    <property type="match status" value="1"/>
</dbReference>
<dbReference type="InterPro" id="IPR013644">
    <property type="entry name" value="DXP_reductoisomerase_C"/>
</dbReference>
<feature type="binding site" evidence="9">
    <location>
        <position position="207"/>
    </location>
    <ligand>
        <name>NADPH</name>
        <dbReference type="ChEBI" id="CHEBI:57783"/>
    </ligand>
</feature>
<dbReference type="HAMAP" id="MF_00183">
    <property type="entry name" value="DXP_reductoisom"/>
    <property type="match status" value="1"/>
</dbReference>
<feature type="binding site" evidence="9">
    <location>
        <position position="214"/>
    </location>
    <ligand>
        <name>1-deoxy-D-xylulose 5-phosphate</name>
        <dbReference type="ChEBI" id="CHEBI:57792"/>
    </ligand>
</feature>
<dbReference type="Gene3D" id="1.10.1740.10">
    <property type="match status" value="1"/>
</dbReference>
<evidence type="ECO:0000313" key="13">
    <source>
        <dbReference type="EMBL" id="RUS68013.1"/>
    </source>
</evidence>
<keyword evidence="14" id="KW-1185">Reference proteome</keyword>
<feature type="binding site" evidence="9">
    <location>
        <position position="151"/>
    </location>
    <ligand>
        <name>Mn(2+)</name>
        <dbReference type="ChEBI" id="CHEBI:29035"/>
    </ligand>
</feature>
<keyword evidence="6 9" id="KW-0464">Manganese</keyword>
<dbReference type="NCBIfam" id="NF003938">
    <property type="entry name" value="PRK05447.1-1"/>
    <property type="match status" value="1"/>
</dbReference>
<evidence type="ECO:0000256" key="4">
    <source>
        <dbReference type="ARBA" id="ARBA00022857"/>
    </source>
</evidence>
<feature type="binding site" evidence="9">
    <location>
        <position position="223"/>
    </location>
    <ligand>
        <name>Mn(2+)</name>
        <dbReference type="ChEBI" id="CHEBI:29035"/>
    </ligand>
</feature>
<feature type="binding site" evidence="9">
    <location>
        <position position="201"/>
    </location>
    <ligand>
        <name>1-deoxy-D-xylulose 5-phosphate</name>
        <dbReference type="ChEBI" id="CHEBI:57792"/>
    </ligand>
</feature>
<feature type="binding site" evidence="9">
    <location>
        <position position="149"/>
    </location>
    <ligand>
        <name>Mn(2+)</name>
        <dbReference type="ChEBI" id="CHEBI:29035"/>
    </ligand>
</feature>
<feature type="binding site" evidence="9">
    <location>
        <position position="178"/>
    </location>
    <ligand>
        <name>1-deoxy-D-xylulose 5-phosphate</name>
        <dbReference type="ChEBI" id="CHEBI:57792"/>
    </ligand>
</feature>
<evidence type="ECO:0000256" key="8">
    <source>
        <dbReference type="ARBA" id="ARBA00048543"/>
    </source>
</evidence>
<protein>
    <recommendedName>
        <fullName evidence="9">1-deoxy-D-xylulose 5-phosphate reductoisomerase</fullName>
        <shortName evidence="9">DXP reductoisomerase</shortName>
        <ecNumber evidence="9">1.1.1.267</ecNumber>
    </recommendedName>
    <alternativeName>
        <fullName evidence="9">1-deoxyxylulose-5-phosphate reductoisomerase</fullName>
    </alternativeName>
    <alternativeName>
        <fullName evidence="9">2-C-methyl-D-erythritol 4-phosphate synthase</fullName>
    </alternativeName>
</protein>
<evidence type="ECO:0000313" key="14">
    <source>
        <dbReference type="Proteomes" id="UP000286947"/>
    </source>
</evidence>
<keyword evidence="4 9" id="KW-0521">NADP</keyword>
<reference evidence="13 14" key="1">
    <citation type="submission" date="2018-01" db="EMBL/GenBank/DDBJ databases">
        <title>Saezia sanguinis gen. nov., sp. nov., in the order Burkholderiales isolated from human blood.</title>
        <authorList>
            <person name="Medina-Pascual M.J."/>
            <person name="Valdezate S."/>
            <person name="Monzon S."/>
            <person name="Cuesta I."/>
            <person name="Carrasco G."/>
            <person name="Villalon P."/>
            <person name="Saez-Nieto J.A."/>
        </authorList>
    </citation>
    <scope>NUCLEOTIDE SEQUENCE [LARGE SCALE GENOMIC DNA]</scope>
    <source>
        <strain evidence="13 14">CNM695-12</strain>
    </source>
</reference>
<comment type="catalytic activity">
    <reaction evidence="8">
        <text>2-C-methyl-D-erythritol 4-phosphate + NADP(+) = 1-deoxy-D-xylulose 5-phosphate + NADPH + H(+)</text>
        <dbReference type="Rhea" id="RHEA:13717"/>
        <dbReference type="ChEBI" id="CHEBI:15378"/>
        <dbReference type="ChEBI" id="CHEBI:57783"/>
        <dbReference type="ChEBI" id="CHEBI:57792"/>
        <dbReference type="ChEBI" id="CHEBI:58262"/>
        <dbReference type="ChEBI" id="CHEBI:58349"/>
        <dbReference type="EC" id="1.1.1.267"/>
    </reaction>
    <physiologicalReaction direction="right-to-left" evidence="8">
        <dbReference type="Rhea" id="RHEA:13719"/>
    </physiologicalReaction>
</comment>
<evidence type="ECO:0000256" key="7">
    <source>
        <dbReference type="ARBA" id="ARBA00023229"/>
    </source>
</evidence>
<dbReference type="GO" id="GO:0030145">
    <property type="term" value="F:manganese ion binding"/>
    <property type="evidence" value="ECO:0007669"/>
    <property type="project" value="TreeGrafter"/>
</dbReference>
<feature type="binding site" evidence="9">
    <location>
        <position position="220"/>
    </location>
    <ligand>
        <name>1-deoxy-D-xylulose 5-phosphate</name>
        <dbReference type="ChEBI" id="CHEBI:57792"/>
    </ligand>
</feature>
<dbReference type="GO" id="GO:0016853">
    <property type="term" value="F:isomerase activity"/>
    <property type="evidence" value="ECO:0007669"/>
    <property type="project" value="UniProtKB-KW"/>
</dbReference>
<keyword evidence="7 9" id="KW-0414">Isoprene biosynthesis</keyword>
<comment type="pathway">
    <text evidence="1 9">Isoprenoid biosynthesis; isopentenyl diphosphate biosynthesis via DXP pathway; isopentenyl diphosphate from 1-deoxy-D-xylulose 5-phosphate: step 1/6.</text>
</comment>
<feature type="binding site" evidence="9">
    <location>
        <position position="10"/>
    </location>
    <ligand>
        <name>NADPH</name>
        <dbReference type="ChEBI" id="CHEBI:57783"/>
    </ligand>
</feature>
<dbReference type="Pfam" id="PF13288">
    <property type="entry name" value="DXPR_C"/>
    <property type="match status" value="1"/>
</dbReference>
<feature type="binding site" evidence="9">
    <location>
        <position position="150"/>
    </location>
    <ligand>
        <name>1-deoxy-D-xylulose 5-phosphate</name>
        <dbReference type="ChEBI" id="CHEBI:57792"/>
    </ligand>
</feature>
<evidence type="ECO:0000256" key="1">
    <source>
        <dbReference type="ARBA" id="ARBA00005094"/>
    </source>
</evidence>
<dbReference type="Proteomes" id="UP000286947">
    <property type="component" value="Unassembled WGS sequence"/>
</dbReference>
<evidence type="ECO:0000256" key="3">
    <source>
        <dbReference type="ARBA" id="ARBA00022723"/>
    </source>
</evidence>
<feature type="binding site" evidence="9">
    <location>
        <position position="151"/>
    </location>
    <ligand>
        <name>1-deoxy-D-xylulose 5-phosphate</name>
        <dbReference type="ChEBI" id="CHEBI:57792"/>
    </ligand>
</feature>
<feature type="binding site" evidence="9">
    <location>
        <position position="219"/>
    </location>
    <ligand>
        <name>1-deoxy-D-xylulose 5-phosphate</name>
        <dbReference type="ChEBI" id="CHEBI:57792"/>
    </ligand>
</feature>
<comment type="similarity">
    <text evidence="2 9">Belongs to the DXR family.</text>
</comment>
<dbReference type="InterPro" id="IPR026877">
    <property type="entry name" value="DXPR_C"/>
</dbReference>
<evidence type="ECO:0000259" key="12">
    <source>
        <dbReference type="Pfam" id="PF13288"/>
    </source>
</evidence>
<feature type="binding site" evidence="9">
    <location>
        <position position="11"/>
    </location>
    <ligand>
        <name>NADPH</name>
        <dbReference type="ChEBI" id="CHEBI:57783"/>
    </ligand>
</feature>
<keyword evidence="9" id="KW-0460">Magnesium</keyword>
<dbReference type="PANTHER" id="PTHR30525:SF0">
    <property type="entry name" value="1-DEOXY-D-XYLULOSE 5-PHOSPHATE REDUCTOISOMERASE, CHLOROPLASTIC"/>
    <property type="match status" value="1"/>
</dbReference>
<feature type="binding site" evidence="9">
    <location>
        <position position="9"/>
    </location>
    <ligand>
        <name>NADPH</name>
        <dbReference type="ChEBI" id="CHEBI:57783"/>
    </ligand>
</feature>
<evidence type="ECO:0000259" key="11">
    <source>
        <dbReference type="Pfam" id="PF08436"/>
    </source>
</evidence>
<dbReference type="InterPro" id="IPR003821">
    <property type="entry name" value="DXP_reductoisomerase"/>
</dbReference>
<dbReference type="InterPro" id="IPR036291">
    <property type="entry name" value="NAD(P)-bd_dom_sf"/>
</dbReference>
<comment type="function">
    <text evidence="9">Catalyzes the NADPH-dependent rearrangement and reduction of 1-deoxy-D-xylulose-5-phosphate (DXP) to 2-C-methyl-D-erythritol 4-phosphate (MEP).</text>
</comment>
<keyword evidence="3 9" id="KW-0479">Metal-binding</keyword>